<dbReference type="PANTHER" id="PTHR11675:SF119">
    <property type="entry name" value="POLYPEPTIDE N-ACETYLGALACTOSAMINYLTRANSFERASE 2"/>
    <property type="match status" value="1"/>
</dbReference>
<dbReference type="Pfam" id="PF00535">
    <property type="entry name" value="Glycos_transf_2"/>
    <property type="match status" value="1"/>
</dbReference>
<organism evidence="6 7">
    <name type="scientific">Durusdinium trenchii</name>
    <dbReference type="NCBI Taxonomy" id="1381693"/>
    <lineage>
        <taxon>Eukaryota</taxon>
        <taxon>Sar</taxon>
        <taxon>Alveolata</taxon>
        <taxon>Dinophyceae</taxon>
        <taxon>Suessiales</taxon>
        <taxon>Symbiodiniaceae</taxon>
        <taxon>Durusdinium</taxon>
    </lineage>
</organism>
<proteinExistence type="predicted"/>
<gene>
    <name evidence="6" type="ORF">CCMP2556_LOCUS52543</name>
</gene>
<keyword evidence="1" id="KW-0808">Transferase</keyword>
<evidence type="ECO:0000256" key="3">
    <source>
        <dbReference type="SAM" id="Coils"/>
    </source>
</evidence>
<sequence>MEAKVKQFREEGAPVIARFMEAEVLRTQIQACSEDLVRLQQDLAACKQELEEGLPKLSEFEDDEAECAGAIAQLEASHTEEVALLKALHTEELEELRCGHALKVAELERSKAEQIDELKRVGTEEIDQLRSALGAARWQADVYVREHQDAVREICLRQRENARLAKKHGEARQEALELAVRLEALRAAEAGAPAREAELQAVRQRYVLLQQTAAEWREALVRKQGDCEVWRRRAESKGVPTRREDMELQAEIRSVTSSPGSHLGKAVGYRAEGSGNKMAARFASPFTDKSEFSEGARQIRPWSDVSTIKTPTRMPLESRQRQGRSVESARMLSTWSRPGAISLSTPSSHPAGEVKDQEPPCTETEQDLQLIESSRVGAGVNGISCNLMAQLLLRVLLLWTIPVATLIAGVGPDWLGLALSSAASIFDLYHWLTLSPKRRSSGTALKYFLIRWAVLCILQIWSLLLQESIKPDPVKPLEPVQHDQASLAPAMRGSKAYINQLESPQIPEPQAVHEPPSIPRASLAYVGEGNFVLDAEPEDLKWSPRTISVVLPCAEERDLAFKTVKSVYDTTPPEALHEIVVVDDGSNPPLSATHLNEDVQKKFKVLIKRHEQTVGLIGAKKTGGDAATGDVIVFFDCHVAPQPKWHLDFLGLIGENYRRMVIPQITALDIDTWTQIGSGGGMSKCYLTWDGDFKWGGTDDMYMGMLSGGLAGMSRFWWDESGGFDAKMLGWGGENIDQGVRMWVCGGEIVAAPHAQVAHMWRTHSKKTAARYKHVGDTIFNRARAIHAWLQEFSDKLDDYPAFANRKAHGGPNWYGDMTTFENVRKRLNGCRPFAWYLKRFKAVYEDAGLIPPEIFMIREEQSGLCLRFLGPAGTSGQGTEGVQLEQCDESNHRFFWHVGNRDRKSKKCCSGLRAWNTDQCLQGGQGGGRAVTSICELSGAHSAQTWSLTSDGQLKRGSSCLGPDNQQQPGIKEAPCVSFRSKGGARFSKVSATMPIETQLYRKAQRDHPEVFARLNAESAASPESPLPARCKERGRSCWKLFWSGGTQCLDSDAQFVDAQGDCAFFIYENSQLKQAESMACLDTWSDEDINTWGLYECHSGDNQKFTEGPKFCTAVEISEPQCFQGQKM</sequence>
<evidence type="ECO:0008006" key="8">
    <source>
        <dbReference type="Google" id="ProtNLM"/>
    </source>
</evidence>
<protein>
    <recommendedName>
        <fullName evidence="8">Polypeptide N-acetylgalactosaminyltransferase</fullName>
    </recommendedName>
</protein>
<evidence type="ECO:0000313" key="6">
    <source>
        <dbReference type="EMBL" id="CAK9113542.1"/>
    </source>
</evidence>
<reference evidence="6 7" key="1">
    <citation type="submission" date="2024-02" db="EMBL/GenBank/DDBJ databases">
        <authorList>
            <person name="Chen Y."/>
            <person name="Shah S."/>
            <person name="Dougan E. K."/>
            <person name="Thang M."/>
            <person name="Chan C."/>
        </authorList>
    </citation>
    <scope>NUCLEOTIDE SEQUENCE [LARGE SCALE GENOMIC DNA]</scope>
</reference>
<comment type="caution">
    <text evidence="6">The sequence shown here is derived from an EMBL/GenBank/DDBJ whole genome shotgun (WGS) entry which is preliminary data.</text>
</comment>
<dbReference type="Gene3D" id="2.80.10.50">
    <property type="match status" value="1"/>
</dbReference>
<dbReference type="Pfam" id="PF02709">
    <property type="entry name" value="Glyco_transf_7C"/>
    <property type="match status" value="1"/>
</dbReference>
<dbReference type="InterPro" id="IPR001173">
    <property type="entry name" value="Glyco_trans_2-like"/>
</dbReference>
<keyword evidence="2" id="KW-1015">Disulfide bond</keyword>
<dbReference type="Gene3D" id="3.90.550.10">
    <property type="entry name" value="Spore Coat Polysaccharide Biosynthesis Protein SpsA, Chain A"/>
    <property type="match status" value="1"/>
</dbReference>
<dbReference type="SUPFAM" id="SSF53448">
    <property type="entry name" value="Nucleotide-diphospho-sugar transferases"/>
    <property type="match status" value="1"/>
</dbReference>
<dbReference type="PROSITE" id="PS50231">
    <property type="entry name" value="RICIN_B_LECTIN"/>
    <property type="match status" value="1"/>
</dbReference>
<evidence type="ECO:0000259" key="5">
    <source>
        <dbReference type="Pfam" id="PF02709"/>
    </source>
</evidence>
<name>A0ABP0SMA6_9DINO</name>
<dbReference type="PANTHER" id="PTHR11675">
    <property type="entry name" value="N-ACETYLGALACTOSAMINYLTRANSFERASE"/>
    <property type="match status" value="1"/>
</dbReference>
<dbReference type="SUPFAM" id="SSF50370">
    <property type="entry name" value="Ricin B-like lectins"/>
    <property type="match status" value="1"/>
</dbReference>
<dbReference type="EMBL" id="CAXAMN010027883">
    <property type="protein sequence ID" value="CAK9113542.1"/>
    <property type="molecule type" value="Genomic_DNA"/>
</dbReference>
<feature type="coiled-coil region" evidence="3">
    <location>
        <begin position="22"/>
        <end position="49"/>
    </location>
</feature>
<dbReference type="InterPro" id="IPR035992">
    <property type="entry name" value="Ricin_B-like_lectins"/>
</dbReference>
<dbReference type="Proteomes" id="UP001642484">
    <property type="component" value="Unassembled WGS sequence"/>
</dbReference>
<feature type="domain" description="Galactosyltransferase C-terminal" evidence="5">
    <location>
        <begin position="707"/>
        <end position="759"/>
    </location>
</feature>
<dbReference type="InterPro" id="IPR027791">
    <property type="entry name" value="Galactosyl_T_C"/>
</dbReference>
<evidence type="ECO:0000259" key="4">
    <source>
        <dbReference type="Pfam" id="PF00535"/>
    </source>
</evidence>
<evidence type="ECO:0000313" key="7">
    <source>
        <dbReference type="Proteomes" id="UP001642484"/>
    </source>
</evidence>
<feature type="domain" description="Glycosyltransferase 2-like" evidence="4">
    <location>
        <begin position="548"/>
        <end position="673"/>
    </location>
</feature>
<keyword evidence="3" id="KW-0175">Coiled coil</keyword>
<evidence type="ECO:0000256" key="2">
    <source>
        <dbReference type="ARBA" id="ARBA00023157"/>
    </source>
</evidence>
<dbReference type="InterPro" id="IPR029044">
    <property type="entry name" value="Nucleotide-diphossugar_trans"/>
</dbReference>
<keyword evidence="7" id="KW-1185">Reference proteome</keyword>
<evidence type="ECO:0000256" key="1">
    <source>
        <dbReference type="ARBA" id="ARBA00022679"/>
    </source>
</evidence>
<accession>A0ABP0SMA6</accession>